<dbReference type="STRING" id="1797532.A2729_02925"/>
<dbReference type="Gene3D" id="1.20.1440.60">
    <property type="entry name" value="23S rRNA-intervening sequence"/>
    <property type="match status" value="1"/>
</dbReference>
<dbReference type="InterPro" id="IPR055360">
    <property type="entry name" value="bAvd"/>
</dbReference>
<name>A0A1G1XXT3_9BACT</name>
<dbReference type="CDD" id="cd16376">
    <property type="entry name" value="Avd_like"/>
    <property type="match status" value="1"/>
</dbReference>
<organism evidence="2 3">
    <name type="scientific">Candidatus Buchananbacteria bacterium RIFCSPHIGHO2_01_FULL_39_14</name>
    <dbReference type="NCBI Taxonomy" id="1797532"/>
    <lineage>
        <taxon>Bacteria</taxon>
        <taxon>Candidatus Buchananiibacteriota</taxon>
    </lineage>
</organism>
<dbReference type="Pfam" id="PF22296">
    <property type="entry name" value="bAvd"/>
    <property type="match status" value="1"/>
</dbReference>
<gene>
    <name evidence="2" type="ORF">A2729_02925</name>
</gene>
<protein>
    <recommendedName>
        <fullName evidence="1">bAvd-like domain-containing protein</fullName>
    </recommendedName>
</protein>
<comment type="caution">
    <text evidence="2">The sequence shown here is derived from an EMBL/GenBank/DDBJ whole genome shotgun (WGS) entry which is preliminary data.</text>
</comment>
<evidence type="ECO:0000313" key="2">
    <source>
        <dbReference type="EMBL" id="OGY44812.1"/>
    </source>
</evidence>
<evidence type="ECO:0000259" key="1">
    <source>
        <dbReference type="Pfam" id="PF22296"/>
    </source>
</evidence>
<proteinExistence type="predicted"/>
<dbReference type="Proteomes" id="UP000178930">
    <property type="component" value="Unassembled WGS sequence"/>
</dbReference>
<dbReference type="InterPro" id="IPR036583">
    <property type="entry name" value="23S_rRNA_IVS_sf"/>
</dbReference>
<reference evidence="2 3" key="1">
    <citation type="journal article" date="2016" name="Nat. Commun.">
        <title>Thousands of microbial genomes shed light on interconnected biogeochemical processes in an aquifer system.</title>
        <authorList>
            <person name="Anantharaman K."/>
            <person name="Brown C.T."/>
            <person name="Hug L.A."/>
            <person name="Sharon I."/>
            <person name="Castelle C.J."/>
            <person name="Probst A.J."/>
            <person name="Thomas B.C."/>
            <person name="Singh A."/>
            <person name="Wilkins M.J."/>
            <person name="Karaoz U."/>
            <person name="Brodie E.L."/>
            <person name="Williams K.H."/>
            <person name="Hubbard S.S."/>
            <person name="Banfield J.F."/>
        </authorList>
    </citation>
    <scope>NUCLEOTIDE SEQUENCE [LARGE SCALE GENOMIC DNA]</scope>
</reference>
<sequence length="113" mass="13022">MLDIPIIHLLYDFYKLWHKVSLNFPKSQRYTLGQICGTDLLLLLKNILAASATKDRKIKLEKLRQASIKLDLIKILIRLAKDCDCLQNKSYLELQSKLHGIGKMLGGWIKSLE</sequence>
<dbReference type="SUPFAM" id="SSF158446">
    <property type="entry name" value="IVS-encoded protein-like"/>
    <property type="match status" value="1"/>
</dbReference>
<dbReference type="EMBL" id="MHIB01000012">
    <property type="protein sequence ID" value="OGY44812.1"/>
    <property type="molecule type" value="Genomic_DNA"/>
</dbReference>
<accession>A0A1G1XXT3</accession>
<evidence type="ECO:0000313" key="3">
    <source>
        <dbReference type="Proteomes" id="UP000178930"/>
    </source>
</evidence>
<feature type="domain" description="bAvd-like" evidence="1">
    <location>
        <begin position="11"/>
        <end position="111"/>
    </location>
</feature>
<dbReference type="AlphaFoldDB" id="A0A1G1XXT3"/>